<evidence type="ECO:0000313" key="14">
    <source>
        <dbReference type="Proteomes" id="UP000030106"/>
    </source>
</evidence>
<organism evidence="13 14">
    <name type="scientific">Beauveria bassiana D1-5</name>
    <dbReference type="NCBI Taxonomy" id="1245745"/>
    <lineage>
        <taxon>Eukaryota</taxon>
        <taxon>Fungi</taxon>
        <taxon>Dikarya</taxon>
        <taxon>Ascomycota</taxon>
        <taxon>Pezizomycotina</taxon>
        <taxon>Sordariomycetes</taxon>
        <taxon>Hypocreomycetidae</taxon>
        <taxon>Hypocreales</taxon>
        <taxon>Cordycipitaceae</taxon>
        <taxon>Beauveria</taxon>
    </lineage>
</organism>
<dbReference type="SUPFAM" id="SSF110993">
    <property type="entry name" value="eIF-2-alpha, C-terminal domain"/>
    <property type="match status" value="1"/>
</dbReference>
<dbReference type="GO" id="GO:0042720">
    <property type="term" value="C:mitochondrial inner membrane peptidase complex"/>
    <property type="evidence" value="ECO:0007669"/>
    <property type="project" value="EnsemblFungi"/>
</dbReference>
<dbReference type="Gene3D" id="2.10.109.10">
    <property type="entry name" value="Umud Fragment, subunit A"/>
    <property type="match status" value="1"/>
</dbReference>
<dbReference type="InterPro" id="IPR024055">
    <property type="entry name" value="TIF2_asu_C"/>
</dbReference>
<evidence type="ECO:0000256" key="8">
    <source>
        <dbReference type="ARBA" id="ARBA00022917"/>
    </source>
</evidence>
<dbReference type="CDD" id="cd04452">
    <property type="entry name" value="S1_IF2_alpha"/>
    <property type="match status" value="1"/>
</dbReference>
<dbReference type="CDD" id="cd06530">
    <property type="entry name" value="S26_SPase_I"/>
    <property type="match status" value="1"/>
</dbReference>
<dbReference type="Pfam" id="PF10502">
    <property type="entry name" value="Peptidase_S26"/>
    <property type="match status" value="1"/>
</dbReference>
<dbReference type="Gene3D" id="3.30.70.1130">
    <property type="entry name" value="EIF_2_alpha"/>
    <property type="match status" value="1"/>
</dbReference>
<dbReference type="Gene3D" id="2.40.50.140">
    <property type="entry name" value="Nucleic acid-binding proteins"/>
    <property type="match status" value="1"/>
</dbReference>
<comment type="caution">
    <text evidence="13">The sequence shown here is derived from an EMBL/GenBank/DDBJ whole genome shotgun (WGS) entry which is preliminary data.</text>
</comment>
<accession>A0A0A2VIU3</accession>
<dbReference type="SUPFAM" id="SSF116742">
    <property type="entry name" value="eIF2alpha middle domain-like"/>
    <property type="match status" value="1"/>
</dbReference>
<dbReference type="Gene3D" id="1.10.150.190">
    <property type="entry name" value="Translation initiation factor 2, subunit 1, domain 2"/>
    <property type="match status" value="1"/>
</dbReference>
<evidence type="ECO:0000256" key="2">
    <source>
        <dbReference type="ARBA" id="ARBA00007223"/>
    </source>
</evidence>
<dbReference type="AlphaFoldDB" id="A0A0A2VIU3"/>
<evidence type="ECO:0000256" key="1">
    <source>
        <dbReference type="ARBA" id="ARBA00004514"/>
    </source>
</evidence>
<dbReference type="InterPro" id="IPR044126">
    <property type="entry name" value="S1_IF2_alpha"/>
</dbReference>
<dbReference type="InterPro" id="IPR012340">
    <property type="entry name" value="NA-bd_OB-fold"/>
</dbReference>
<dbReference type="PROSITE" id="PS50126">
    <property type="entry name" value="S1"/>
    <property type="match status" value="1"/>
</dbReference>
<dbReference type="InterPro" id="IPR003029">
    <property type="entry name" value="S1_domain"/>
</dbReference>
<dbReference type="GO" id="GO:0001731">
    <property type="term" value="P:formation of translation preinitiation complex"/>
    <property type="evidence" value="ECO:0007669"/>
    <property type="project" value="EnsemblFungi"/>
</dbReference>
<dbReference type="GO" id="GO:0004252">
    <property type="term" value="F:serine-type endopeptidase activity"/>
    <property type="evidence" value="ECO:0007669"/>
    <property type="project" value="InterPro"/>
</dbReference>
<feature type="active site" evidence="10">
    <location>
        <position position="463"/>
    </location>
</feature>
<dbReference type="Pfam" id="PF07541">
    <property type="entry name" value="EIF_2_alpha"/>
    <property type="match status" value="1"/>
</dbReference>
<dbReference type="GO" id="GO:0003743">
    <property type="term" value="F:translation initiation factor activity"/>
    <property type="evidence" value="ECO:0007669"/>
    <property type="project" value="UniProtKB-KW"/>
</dbReference>
<dbReference type="GO" id="GO:0005840">
    <property type="term" value="C:ribosome"/>
    <property type="evidence" value="ECO:0007669"/>
    <property type="project" value="EnsemblFungi"/>
</dbReference>
<keyword evidence="6" id="KW-0597">Phosphoprotein</keyword>
<feature type="domain" description="S1 motif" evidence="12">
    <location>
        <begin position="17"/>
        <end position="88"/>
    </location>
</feature>
<dbReference type="HOGENOM" id="CLU_033458_1_0_1"/>
<evidence type="ECO:0000256" key="11">
    <source>
        <dbReference type="SAM" id="MobiDB-lite"/>
    </source>
</evidence>
<dbReference type="PANTHER" id="PTHR10602">
    <property type="entry name" value="EUKARYOTIC TRANSLATION INITIATION FACTOR 2 SUBUNIT 1"/>
    <property type="match status" value="1"/>
</dbReference>
<name>A0A0A2VIU3_BEABA</name>
<evidence type="ECO:0000259" key="12">
    <source>
        <dbReference type="PROSITE" id="PS50126"/>
    </source>
</evidence>
<dbReference type="SUPFAM" id="SSF51306">
    <property type="entry name" value="LexA/Signal peptidase"/>
    <property type="match status" value="1"/>
</dbReference>
<keyword evidence="8" id="KW-0648">Protein biosynthesis</keyword>
<dbReference type="InterPro" id="IPR000223">
    <property type="entry name" value="Pept_S26A_signal_pept_1"/>
</dbReference>
<dbReference type="InterPro" id="IPR024054">
    <property type="entry name" value="TIF2_asu_middle_sf"/>
</dbReference>
<evidence type="ECO:0000256" key="9">
    <source>
        <dbReference type="ARBA" id="ARBA00060206"/>
    </source>
</evidence>
<protein>
    <recommendedName>
        <fullName evidence="3">Eukaryotic translation initiation factor 2 subunit alpha</fullName>
    </recommendedName>
</protein>
<evidence type="ECO:0000256" key="6">
    <source>
        <dbReference type="ARBA" id="ARBA00022553"/>
    </source>
</evidence>
<dbReference type="FunFam" id="1.10.150.190:FF:000002">
    <property type="entry name" value="Translation initiation factor 2, alpha subunit"/>
    <property type="match status" value="1"/>
</dbReference>
<comment type="similarity">
    <text evidence="2">Belongs to the eIF-2-alpha family.</text>
</comment>
<proteinExistence type="inferred from homology"/>
<dbReference type="PRINTS" id="PR00727">
    <property type="entry name" value="LEADERPTASE"/>
</dbReference>
<reference evidence="13 14" key="1">
    <citation type="submission" date="2012-10" db="EMBL/GenBank/DDBJ databases">
        <title>Genome sequencing and analysis of entomopathogenic fungi Beauveria bassiana D1-5.</title>
        <authorList>
            <person name="Li Q."/>
            <person name="Wang L."/>
            <person name="Zhang Z."/>
            <person name="Wang Q."/>
            <person name="Ren J."/>
            <person name="Wang M."/>
            <person name="Xu W."/>
            <person name="Wang J."/>
            <person name="Lu Y."/>
            <person name="Du Q."/>
            <person name="Sun Z."/>
        </authorList>
    </citation>
    <scope>NUCLEOTIDE SEQUENCE [LARGE SCALE GENOMIC DNA]</scope>
    <source>
        <strain evidence="13 14">D1-5</strain>
    </source>
</reference>
<dbReference type="InterPro" id="IPR036286">
    <property type="entry name" value="LexA/Signal_pep-like_sf"/>
</dbReference>
<evidence type="ECO:0000313" key="13">
    <source>
        <dbReference type="EMBL" id="KGQ07786.1"/>
    </source>
</evidence>
<dbReference type="EMBL" id="ANFO01000640">
    <property type="protein sequence ID" value="KGQ07786.1"/>
    <property type="molecule type" value="Genomic_DNA"/>
</dbReference>
<evidence type="ECO:0000256" key="5">
    <source>
        <dbReference type="ARBA" id="ARBA00022540"/>
    </source>
</evidence>
<dbReference type="GO" id="GO:0006465">
    <property type="term" value="P:signal peptide processing"/>
    <property type="evidence" value="ECO:0007669"/>
    <property type="project" value="InterPro"/>
</dbReference>
<evidence type="ECO:0000256" key="10">
    <source>
        <dbReference type="PIRSR" id="PIRSR600223-1"/>
    </source>
</evidence>
<dbReference type="GO" id="GO:1990856">
    <property type="term" value="F:methionyl-initiator methionine tRNA binding"/>
    <property type="evidence" value="ECO:0007669"/>
    <property type="project" value="EnsemblFungi"/>
</dbReference>
<evidence type="ECO:0000256" key="7">
    <source>
        <dbReference type="ARBA" id="ARBA00022884"/>
    </source>
</evidence>
<keyword evidence="4" id="KW-0963">Cytoplasm</keyword>
<evidence type="ECO:0000256" key="4">
    <source>
        <dbReference type="ARBA" id="ARBA00022490"/>
    </source>
</evidence>
<dbReference type="SMART" id="SM00316">
    <property type="entry name" value="S1"/>
    <property type="match status" value="1"/>
</dbReference>
<gene>
    <name evidence="13" type="ORF">BBAD15_g6867</name>
</gene>
<feature type="compositionally biased region" description="Polar residues" evidence="11">
    <location>
        <begin position="308"/>
        <end position="321"/>
    </location>
</feature>
<dbReference type="GO" id="GO:0006627">
    <property type="term" value="P:protein processing involved in protein targeting to mitochondrion"/>
    <property type="evidence" value="ECO:0007669"/>
    <property type="project" value="EnsemblFungi"/>
</dbReference>
<keyword evidence="7" id="KW-0694">RNA-binding</keyword>
<dbReference type="Pfam" id="PF00575">
    <property type="entry name" value="S1"/>
    <property type="match status" value="1"/>
</dbReference>
<dbReference type="InterPro" id="IPR019533">
    <property type="entry name" value="Peptidase_S26"/>
</dbReference>
<dbReference type="PANTHER" id="PTHR10602:SF0">
    <property type="entry name" value="EUKARYOTIC TRANSLATION INITIATION FACTOR 2 SUBUNIT 1"/>
    <property type="match status" value="1"/>
</dbReference>
<dbReference type="FunFam" id="3.30.70.1130:FF:000001">
    <property type="entry name" value="Eukaryotic translation initiation factor 2 subunit 1"/>
    <property type="match status" value="1"/>
</dbReference>
<evidence type="ECO:0000256" key="3">
    <source>
        <dbReference type="ARBA" id="ARBA00020409"/>
    </source>
</evidence>
<dbReference type="GO" id="GO:0005850">
    <property type="term" value="C:eukaryotic translation initiation factor 2 complex"/>
    <property type="evidence" value="ECO:0007669"/>
    <property type="project" value="EnsemblFungi"/>
</dbReference>
<comment type="subcellular location">
    <subcellularLocation>
        <location evidence="1">Cytoplasm</location>
        <location evidence="1">Cytosol</location>
    </subcellularLocation>
</comment>
<dbReference type="eggNOG" id="KOG2916">
    <property type="taxonomic scope" value="Eukaryota"/>
</dbReference>
<dbReference type="Proteomes" id="UP000030106">
    <property type="component" value="Unassembled WGS sequence"/>
</dbReference>
<dbReference type="OrthoDB" id="1685042at2759"/>
<dbReference type="FunFam" id="2.40.50.140:FF:000015">
    <property type="entry name" value="Eukaryotic translation initiation factor 2 subunit alpha"/>
    <property type="match status" value="1"/>
</dbReference>
<dbReference type="GO" id="GO:0033290">
    <property type="term" value="C:eukaryotic 48S preinitiation complex"/>
    <property type="evidence" value="ECO:0007669"/>
    <property type="project" value="EnsemblFungi"/>
</dbReference>
<dbReference type="GO" id="GO:0005525">
    <property type="term" value="F:GTP binding"/>
    <property type="evidence" value="ECO:0007669"/>
    <property type="project" value="EnsemblFungi"/>
</dbReference>
<dbReference type="GO" id="GO:0043614">
    <property type="term" value="C:multi-eIF complex"/>
    <property type="evidence" value="ECO:0007669"/>
    <property type="project" value="EnsemblFungi"/>
</dbReference>
<comment type="function">
    <text evidence="9">eIF-2 functions in the early steps of protein synthesis by forming a ternary complex with GTP and initiator tRNA. This complex binds to a 40S ribosomal subunit, followed by mRNA binding to form a 43S pre-initiation complex. Junction of the 60S ribosomal subunit to form the 80S initiation complex is preceded by hydrolysis of the GTP bound to eIF-2 and release of an eIF-2-GDP binary complex. In order for eIF-2 to recycle and catalyze another round of initiation, the GDP bound to eIF-2 must exchange with GTP by way of a reaction catalyzed by eIF2B.</text>
</comment>
<dbReference type="STRING" id="1245745.A0A0A2VIU3"/>
<feature type="compositionally biased region" description="Acidic residues" evidence="11">
    <location>
        <begin position="294"/>
        <end position="306"/>
    </location>
</feature>
<feature type="active site" evidence="10">
    <location>
        <position position="414"/>
    </location>
</feature>
<dbReference type="GO" id="GO:0043022">
    <property type="term" value="F:ribosome binding"/>
    <property type="evidence" value="ECO:0007669"/>
    <property type="project" value="TreeGrafter"/>
</dbReference>
<sequence length="548" mass="62204">MSLTNCRFYEEKFPEIDSFVMVNVKQIAEMGAYVKLLEYDDIDGMILLSELSRRRIRSIQKLIRVGRNEVVVVLRVDKEKGYIDLSKRRVSAEDIIKCEERYNKGKMVHSIMRHVAEKTLVPIEQLYESIAWPLNRKYGHAIDAFKLSITNPEVWEDITFPGQPVADELKSYIGKRLTPQPTKVRADIEVTCFGYEGIDAVKTALRTAEAGNTEDTQVKVKLVSPPLYVLTSTCLDKTVGIKRLEEAIVDIRKSIEGAGGNLTVKMEPKAVTESDDAELQALMEKKERENAEVSGDESMSESDDNIPETINSDGSSSAPLSRRTSIFRQQDVKLSSQHQHQRTTSDFVNEKTIRTPLRLTMASPWARIQSWPGWRPKSVVGLTIWRLGVFATWLPAVAWINNYVVETAVVSGNSMYPFMNEDKDSTLRNDVILTWKWSPQENLQRGMVVTLRSPSNPETVAIKRIVGLEGDTVHTRPPYKFPKVKVPEGHIWVEGDGRPGTTIDSNTYGPVSKRLLEGKVTHILYPFHKFGAVKWWEHIPRPIERGPR</sequence>
<feature type="region of interest" description="Disordered" evidence="11">
    <location>
        <begin position="286"/>
        <end position="321"/>
    </location>
</feature>
<dbReference type="GO" id="GO:0005829">
    <property type="term" value="C:cytosol"/>
    <property type="evidence" value="ECO:0007669"/>
    <property type="project" value="UniProtKB-SubCell"/>
</dbReference>
<keyword evidence="5 13" id="KW-0396">Initiation factor</keyword>
<dbReference type="InterPro" id="IPR011488">
    <property type="entry name" value="TIF_2_asu"/>
</dbReference>
<dbReference type="SUPFAM" id="SSF50249">
    <property type="entry name" value="Nucleic acid-binding proteins"/>
    <property type="match status" value="1"/>
</dbReference>